<protein>
    <recommendedName>
        <fullName evidence="1">DUF4124 domain-containing protein</fullName>
    </recommendedName>
</protein>
<dbReference type="Pfam" id="PF13511">
    <property type="entry name" value="DUF4124"/>
    <property type="match status" value="1"/>
</dbReference>
<accession>K2IS21</accession>
<keyword evidence="3" id="KW-1185">Reference proteome</keyword>
<gene>
    <name evidence="2" type="ORF">B3C1_10582</name>
</gene>
<comment type="caution">
    <text evidence="2">The sequence shown here is derived from an EMBL/GenBank/DDBJ whole genome shotgun (WGS) entry which is preliminary data.</text>
</comment>
<evidence type="ECO:0000313" key="3">
    <source>
        <dbReference type="Proteomes" id="UP000006755"/>
    </source>
</evidence>
<evidence type="ECO:0000259" key="1">
    <source>
        <dbReference type="Pfam" id="PF13511"/>
    </source>
</evidence>
<dbReference type="AlphaFoldDB" id="K2IS21"/>
<dbReference type="STRING" id="745411.B3C1_10582"/>
<organism evidence="2 3">
    <name type="scientific">Gallaecimonas xiamenensis 3-C-1</name>
    <dbReference type="NCBI Taxonomy" id="745411"/>
    <lineage>
        <taxon>Bacteria</taxon>
        <taxon>Pseudomonadati</taxon>
        <taxon>Pseudomonadota</taxon>
        <taxon>Gammaproteobacteria</taxon>
        <taxon>Enterobacterales</taxon>
        <taxon>Gallaecimonadaceae</taxon>
        <taxon>Gallaecimonas</taxon>
    </lineage>
</organism>
<proteinExistence type="predicted"/>
<dbReference type="InterPro" id="IPR025392">
    <property type="entry name" value="DUF4124"/>
</dbReference>
<sequence>MLLLLFAALAVSAAEPAKVYTWKDEKGVVHYSDKPHANATELAVEHSPSYAIPKADTNILKPQEQPVASGPRWQLSITSPAQEETVRENEGKLTVVVDLSPQMIRGQRLQLFMDGQPFGPARTVPVIEVDNVDRGEHQIKVQLINRDNKIAAESPSRLFYMQRASIFSPTRSGGN</sequence>
<dbReference type="eggNOG" id="ENOG5032YZ5">
    <property type="taxonomic scope" value="Bacteria"/>
</dbReference>
<feature type="domain" description="DUF4124" evidence="1">
    <location>
        <begin position="7"/>
        <end position="51"/>
    </location>
</feature>
<dbReference type="Proteomes" id="UP000006755">
    <property type="component" value="Unassembled WGS sequence"/>
</dbReference>
<evidence type="ECO:0000313" key="2">
    <source>
        <dbReference type="EMBL" id="EKE73056.1"/>
    </source>
</evidence>
<dbReference type="EMBL" id="AMRI01000013">
    <property type="protein sequence ID" value="EKE73056.1"/>
    <property type="molecule type" value="Genomic_DNA"/>
</dbReference>
<name>K2IS21_9GAMM</name>
<reference evidence="2 3" key="1">
    <citation type="journal article" date="2012" name="J. Bacteriol.">
        <title>Genome Sequence of Gallaecimonas xiamenensis Type Strain 3-C-1.</title>
        <authorList>
            <person name="Lai Q."/>
            <person name="Wang L."/>
            <person name="Wang W."/>
            <person name="Shao Z."/>
        </authorList>
    </citation>
    <scope>NUCLEOTIDE SEQUENCE [LARGE SCALE GENOMIC DNA]</scope>
    <source>
        <strain evidence="2 3">3-C-1</strain>
    </source>
</reference>